<accession>C5R919</accession>
<keyword evidence="1" id="KW-0472">Membrane</keyword>
<reference evidence="2 3" key="1">
    <citation type="submission" date="2009-04" db="EMBL/GenBank/DDBJ databases">
        <authorList>
            <person name="Qin X."/>
            <person name="Bachman B."/>
            <person name="Battles P."/>
            <person name="Bell A."/>
            <person name="Bess C."/>
            <person name="Bickham C."/>
            <person name="Chaboub L."/>
            <person name="Chen D."/>
            <person name="Coyle M."/>
            <person name="Deiros D.R."/>
            <person name="Dinh H."/>
            <person name="Forbes L."/>
            <person name="Fowler G."/>
            <person name="Francisco L."/>
            <person name="Fu Q."/>
            <person name="Gubbala S."/>
            <person name="Hale W."/>
            <person name="Han Y."/>
            <person name="Hemphill L."/>
            <person name="Highlander S.K."/>
            <person name="Hirani K."/>
            <person name="Hogues M."/>
            <person name="Jackson L."/>
            <person name="Jakkamsetti A."/>
            <person name="Javaid M."/>
            <person name="Jiang H."/>
            <person name="Korchina V."/>
            <person name="Kovar C."/>
            <person name="Lara F."/>
            <person name="Lee S."/>
            <person name="Mata R."/>
            <person name="Mathew T."/>
            <person name="Moen C."/>
            <person name="Morales K."/>
            <person name="Munidasa M."/>
            <person name="Nazareth L."/>
            <person name="Ngo R."/>
            <person name="Nguyen L."/>
            <person name="Okwuonu G."/>
            <person name="Ongeri F."/>
            <person name="Patil S."/>
            <person name="Petrosino J."/>
            <person name="Pham C."/>
            <person name="Pham P."/>
            <person name="Pu L.-L."/>
            <person name="Puazo M."/>
            <person name="Raj R."/>
            <person name="Reid J."/>
            <person name="Rouhana J."/>
            <person name="Saada N."/>
            <person name="Shang Y."/>
            <person name="Simmons D."/>
            <person name="Thornton R."/>
            <person name="Warren J."/>
            <person name="Weissenberger G."/>
            <person name="Zhang J."/>
            <person name="Zhang L."/>
            <person name="Zhou C."/>
            <person name="Zhu D."/>
            <person name="Muzny D."/>
            <person name="Worley K."/>
            <person name="Gibbs R."/>
        </authorList>
    </citation>
    <scope>NUCLEOTIDE SEQUENCE [LARGE SCALE GENOMIC DNA]</scope>
    <source>
        <strain evidence="2 3">ATCC 33313</strain>
    </source>
</reference>
<feature type="transmembrane region" description="Helical" evidence="1">
    <location>
        <begin position="37"/>
        <end position="57"/>
    </location>
</feature>
<feature type="transmembrane region" description="Helical" evidence="1">
    <location>
        <begin position="123"/>
        <end position="139"/>
    </location>
</feature>
<name>C5R919_WEIPA</name>
<evidence type="ECO:0000313" key="2">
    <source>
        <dbReference type="EMBL" id="EER75251.1"/>
    </source>
</evidence>
<keyword evidence="1" id="KW-1133">Transmembrane helix</keyword>
<gene>
    <name evidence="2" type="ORF">HMPREF0877_0464</name>
</gene>
<feature type="transmembrane region" description="Helical" evidence="1">
    <location>
        <begin position="98"/>
        <end position="117"/>
    </location>
</feature>
<proteinExistence type="predicted"/>
<comment type="caution">
    <text evidence="2">The sequence shown here is derived from an EMBL/GenBank/DDBJ whole genome shotgun (WGS) entry which is preliminary data.</text>
</comment>
<feature type="transmembrane region" description="Helical" evidence="1">
    <location>
        <begin position="12"/>
        <end position="31"/>
    </location>
</feature>
<dbReference type="STRING" id="585506.HMPREF0877_0464"/>
<sequence length="147" mass="17474">MLEYLTTQRTRLIYIYTLCVSFVYLLALSQAEKSLNIGFFLIFICFLPLMIIIDLSFIGRSIYRRYKVYKQEHSSDPLYHDRLLAYVFDSSSWQVPNYAIYLLPVIIIIQCISLIWIRQMLDFGLICLMIILGIWLYVSQRRGKVHN</sequence>
<organism evidence="2 3">
    <name type="scientific">Weissella paramesenteroides ATCC 33313</name>
    <dbReference type="NCBI Taxonomy" id="585506"/>
    <lineage>
        <taxon>Bacteria</taxon>
        <taxon>Bacillati</taxon>
        <taxon>Bacillota</taxon>
        <taxon>Bacilli</taxon>
        <taxon>Lactobacillales</taxon>
        <taxon>Lactobacillaceae</taxon>
        <taxon>Weissella</taxon>
    </lineage>
</organism>
<dbReference type="EMBL" id="ACKU01000007">
    <property type="protein sequence ID" value="EER75251.1"/>
    <property type="molecule type" value="Genomic_DNA"/>
</dbReference>
<keyword evidence="1" id="KW-0812">Transmembrane</keyword>
<evidence type="ECO:0000313" key="3">
    <source>
        <dbReference type="Proteomes" id="UP000004528"/>
    </source>
</evidence>
<dbReference type="Proteomes" id="UP000004528">
    <property type="component" value="Unassembled WGS sequence"/>
</dbReference>
<keyword evidence="3" id="KW-1185">Reference proteome</keyword>
<protein>
    <submittedName>
        <fullName evidence="2">Uncharacterized protein</fullName>
    </submittedName>
</protein>
<dbReference type="AlphaFoldDB" id="C5R919"/>
<dbReference type="HOGENOM" id="CLU_1767317_0_0_9"/>
<evidence type="ECO:0000256" key="1">
    <source>
        <dbReference type="SAM" id="Phobius"/>
    </source>
</evidence>